<sequence length="487" mass="51476">MVRTQDGTPFVEDSLSDGWPLPAVDGGDSSGLAYGATVARLLSLQLNSLGGHVRRVRGNAFDVLVVSRTVAGRCGEADTACAIPGAVDTVRGVHAWPPAGGEGGPAPWLTVTTPGGPAGAPPTRTTRLVRLDEAIHLSLGRAVMADARWLAVDDPRAPAARLSLRLGWEPPPPLSRSANWHLGDRSPAAPARSAAWMASLAALLCTHWPSSFVTDARACAGQLRPGGWDAGEVAPTGMYGKDYLHRQTAAPDPPSSMMGVGSCVPPPSPAHTSDSGGHDLNATTEARHWAKALRIAADQSLNRATRDIDSYDRRHFRKELPLAPASNNEVILSVIVVFPELAALLALALAPRRDRGLRRDRQAAVLMFLTGLVSLTGIGVMALAERAGGSWRVAAMHEDVGALRATRRSGFDGAVLYHTETLMVLAPVGYRPRLLVGLAAGLLGLYLLVAVACGVRLRLIPWWGWVRAPAEETVVVEAAGDNLKREG</sequence>
<keyword evidence="2" id="KW-1185">Reference proteome</keyword>
<organism evidence="1 2">
    <name type="scientific">Pyropia yezoensis</name>
    <name type="common">Susabi-nori</name>
    <name type="synonym">Porphyra yezoensis</name>
    <dbReference type="NCBI Taxonomy" id="2788"/>
    <lineage>
        <taxon>Eukaryota</taxon>
        <taxon>Rhodophyta</taxon>
        <taxon>Bangiophyceae</taxon>
        <taxon>Bangiales</taxon>
        <taxon>Bangiaceae</taxon>
        <taxon>Pyropia</taxon>
    </lineage>
</organism>
<evidence type="ECO:0000313" key="2">
    <source>
        <dbReference type="Proteomes" id="UP000798662"/>
    </source>
</evidence>
<accession>A0ACC3C9P6</accession>
<proteinExistence type="predicted"/>
<comment type="caution">
    <text evidence="1">The sequence shown here is derived from an EMBL/GenBank/DDBJ whole genome shotgun (WGS) entry which is preliminary data.</text>
</comment>
<reference evidence="1" key="1">
    <citation type="submission" date="2019-11" db="EMBL/GenBank/DDBJ databases">
        <title>Nori genome reveals adaptations in red seaweeds to the harsh intertidal environment.</title>
        <authorList>
            <person name="Wang D."/>
            <person name="Mao Y."/>
        </authorList>
    </citation>
    <scope>NUCLEOTIDE SEQUENCE</scope>
    <source>
        <tissue evidence="1">Gametophyte</tissue>
    </source>
</reference>
<dbReference type="Proteomes" id="UP000798662">
    <property type="component" value="Chromosome 2"/>
</dbReference>
<gene>
    <name evidence="1" type="ORF">I4F81_008984</name>
</gene>
<name>A0ACC3C9P6_PYRYE</name>
<protein>
    <submittedName>
        <fullName evidence="1">Uncharacterized protein</fullName>
    </submittedName>
</protein>
<evidence type="ECO:0000313" key="1">
    <source>
        <dbReference type="EMBL" id="KAK1866466.1"/>
    </source>
</evidence>
<dbReference type="EMBL" id="CM020619">
    <property type="protein sequence ID" value="KAK1866466.1"/>
    <property type="molecule type" value="Genomic_DNA"/>
</dbReference>